<keyword evidence="3" id="KW-1185">Reference proteome</keyword>
<sequence length="152" mass="18030">MTKAYDKVQFDILLDKLYNIGIRGDTHVWFKSYLFNRQQQVEIEHFDHKSCEIQHIRSESRRLKASIPQGSVIGCLLFLIYINDLPKVMHEPCILFVDDISILISGENKLELNTKLQMTKDKADSWLRLHNLEINYEKTKLMTFHPYQKTLF</sequence>
<reference evidence="2" key="1">
    <citation type="submission" date="2021-02" db="EMBL/GenBank/DDBJ databases">
        <authorList>
            <person name="Steward A R."/>
        </authorList>
    </citation>
    <scope>NUCLEOTIDE SEQUENCE</scope>
</reference>
<protein>
    <recommendedName>
        <fullName evidence="1">Reverse transcriptase domain-containing protein</fullName>
    </recommendedName>
</protein>
<accession>A0A821N3P3</accession>
<proteinExistence type="predicted"/>
<dbReference type="AlphaFoldDB" id="A0A821N3P3"/>
<dbReference type="EMBL" id="CAJOBZ010000004">
    <property type="protein sequence ID" value="CAF4778811.1"/>
    <property type="molecule type" value="Genomic_DNA"/>
</dbReference>
<organism evidence="2 3">
    <name type="scientific">Pieris macdunnoughi</name>
    <dbReference type="NCBI Taxonomy" id="345717"/>
    <lineage>
        <taxon>Eukaryota</taxon>
        <taxon>Metazoa</taxon>
        <taxon>Ecdysozoa</taxon>
        <taxon>Arthropoda</taxon>
        <taxon>Hexapoda</taxon>
        <taxon>Insecta</taxon>
        <taxon>Pterygota</taxon>
        <taxon>Neoptera</taxon>
        <taxon>Endopterygota</taxon>
        <taxon>Lepidoptera</taxon>
        <taxon>Glossata</taxon>
        <taxon>Ditrysia</taxon>
        <taxon>Papilionoidea</taxon>
        <taxon>Pieridae</taxon>
        <taxon>Pierinae</taxon>
        <taxon>Pieris</taxon>
    </lineage>
</organism>
<dbReference type="InterPro" id="IPR000477">
    <property type="entry name" value="RT_dom"/>
</dbReference>
<dbReference type="Proteomes" id="UP000663880">
    <property type="component" value="Unassembled WGS sequence"/>
</dbReference>
<dbReference type="Pfam" id="PF00078">
    <property type="entry name" value="RVT_1"/>
    <property type="match status" value="1"/>
</dbReference>
<evidence type="ECO:0000313" key="2">
    <source>
        <dbReference type="EMBL" id="CAF4778811.1"/>
    </source>
</evidence>
<evidence type="ECO:0000313" key="3">
    <source>
        <dbReference type="Proteomes" id="UP000663880"/>
    </source>
</evidence>
<dbReference type="OrthoDB" id="6925775at2759"/>
<dbReference type="PANTHER" id="PTHR33332">
    <property type="entry name" value="REVERSE TRANSCRIPTASE DOMAIN-CONTAINING PROTEIN"/>
    <property type="match status" value="1"/>
</dbReference>
<feature type="domain" description="Reverse transcriptase" evidence="1">
    <location>
        <begin position="1"/>
        <end position="152"/>
    </location>
</feature>
<name>A0A821N3P3_9NEOP</name>
<evidence type="ECO:0000259" key="1">
    <source>
        <dbReference type="PROSITE" id="PS50878"/>
    </source>
</evidence>
<dbReference type="PROSITE" id="PS50878">
    <property type="entry name" value="RT_POL"/>
    <property type="match status" value="1"/>
</dbReference>
<comment type="caution">
    <text evidence="2">The sequence shown here is derived from an EMBL/GenBank/DDBJ whole genome shotgun (WGS) entry which is preliminary data.</text>
</comment>
<gene>
    <name evidence="2" type="ORF">PMACD_LOCUS2226</name>
</gene>